<dbReference type="VEuPathDB" id="GiardiaDB:GMRT_13988"/>
<evidence type="ECO:0000256" key="4">
    <source>
        <dbReference type="ARBA" id="ARBA00022741"/>
    </source>
</evidence>
<keyword evidence="5 11" id="KW-0418">Kinase</keyword>
<dbReference type="InterPro" id="IPR008266">
    <property type="entry name" value="Tyr_kinase_AS"/>
</dbReference>
<dbReference type="Pfam" id="PF00069">
    <property type="entry name" value="Pkinase"/>
    <property type="match status" value="1"/>
</dbReference>
<reference evidence="11 12" key="1">
    <citation type="submission" date="2019-05" db="EMBL/GenBank/DDBJ databases">
        <title>The compact genome of Giardia muris reveals important steps in the evolution of intestinal protozoan parasites.</title>
        <authorList>
            <person name="Xu F."/>
            <person name="Jimenez-Gonzalez A."/>
            <person name="Einarsson E."/>
            <person name="Astvaldsson A."/>
            <person name="Peirasmaki D."/>
            <person name="Eckmann L."/>
            <person name="Andersson J.O."/>
            <person name="Svard S.G."/>
            <person name="Jerlstrom-Hultqvist J."/>
        </authorList>
    </citation>
    <scope>NUCLEOTIDE SEQUENCE [LARGE SCALE GENOMIC DNA]</scope>
    <source>
        <strain evidence="11 12">Roberts-Thomson</strain>
    </source>
</reference>
<organism evidence="11 12">
    <name type="scientific">Giardia muris</name>
    <dbReference type="NCBI Taxonomy" id="5742"/>
    <lineage>
        <taxon>Eukaryota</taxon>
        <taxon>Metamonada</taxon>
        <taxon>Diplomonadida</taxon>
        <taxon>Hexamitidae</taxon>
        <taxon>Giardiinae</taxon>
        <taxon>Giardia</taxon>
    </lineage>
</organism>
<comment type="catalytic activity">
    <reaction evidence="7">
        <text>L-threonyl-[protein] + ATP = O-phospho-L-threonyl-[protein] + ADP + H(+)</text>
        <dbReference type="Rhea" id="RHEA:46608"/>
        <dbReference type="Rhea" id="RHEA-COMP:11060"/>
        <dbReference type="Rhea" id="RHEA-COMP:11605"/>
        <dbReference type="ChEBI" id="CHEBI:15378"/>
        <dbReference type="ChEBI" id="CHEBI:30013"/>
        <dbReference type="ChEBI" id="CHEBI:30616"/>
        <dbReference type="ChEBI" id="CHEBI:61977"/>
        <dbReference type="ChEBI" id="CHEBI:456216"/>
        <dbReference type="EC" id="2.7.11.1"/>
    </reaction>
</comment>
<feature type="compositionally biased region" description="Polar residues" evidence="9">
    <location>
        <begin position="540"/>
        <end position="550"/>
    </location>
</feature>
<evidence type="ECO:0000256" key="1">
    <source>
        <dbReference type="ARBA" id="ARBA00012513"/>
    </source>
</evidence>
<evidence type="ECO:0000313" key="11">
    <source>
        <dbReference type="EMBL" id="TNJ29600.1"/>
    </source>
</evidence>
<dbReference type="PANTHER" id="PTHR44899:SF3">
    <property type="entry name" value="SERINE_THREONINE-PROTEIN KINASE NEK1"/>
    <property type="match status" value="1"/>
</dbReference>
<dbReference type="PROSITE" id="PS00109">
    <property type="entry name" value="PROTEIN_KINASE_TYR"/>
    <property type="match status" value="1"/>
</dbReference>
<dbReference type="PANTHER" id="PTHR44899">
    <property type="entry name" value="CAMK FAMILY PROTEIN KINASE"/>
    <property type="match status" value="1"/>
</dbReference>
<name>A0A4Z1SVB6_GIAMU</name>
<keyword evidence="12" id="KW-1185">Reference proteome</keyword>
<evidence type="ECO:0000313" key="12">
    <source>
        <dbReference type="Proteomes" id="UP000315496"/>
    </source>
</evidence>
<feature type="compositionally biased region" description="Basic and acidic residues" evidence="9">
    <location>
        <begin position="312"/>
        <end position="327"/>
    </location>
</feature>
<feature type="region of interest" description="Disordered" evidence="9">
    <location>
        <begin position="306"/>
        <end position="408"/>
    </location>
</feature>
<dbReference type="EC" id="2.7.11.1" evidence="1"/>
<feature type="compositionally biased region" description="Basic and acidic residues" evidence="9">
    <location>
        <begin position="478"/>
        <end position="513"/>
    </location>
</feature>
<keyword evidence="2" id="KW-0723">Serine/threonine-protein kinase</keyword>
<dbReference type="GO" id="GO:0004674">
    <property type="term" value="F:protein serine/threonine kinase activity"/>
    <property type="evidence" value="ECO:0007669"/>
    <property type="project" value="UniProtKB-KW"/>
</dbReference>
<dbReference type="EMBL" id="VDLU01000001">
    <property type="protein sequence ID" value="TNJ29600.1"/>
    <property type="molecule type" value="Genomic_DNA"/>
</dbReference>
<keyword evidence="4" id="KW-0547">Nucleotide-binding</keyword>
<dbReference type="InterPro" id="IPR051131">
    <property type="entry name" value="NEK_Ser/Thr_kinase_NIMA"/>
</dbReference>
<comment type="catalytic activity">
    <reaction evidence="8">
        <text>L-seryl-[protein] + ATP = O-phospho-L-seryl-[protein] + ADP + H(+)</text>
        <dbReference type="Rhea" id="RHEA:17989"/>
        <dbReference type="Rhea" id="RHEA-COMP:9863"/>
        <dbReference type="Rhea" id="RHEA-COMP:11604"/>
        <dbReference type="ChEBI" id="CHEBI:15378"/>
        <dbReference type="ChEBI" id="CHEBI:29999"/>
        <dbReference type="ChEBI" id="CHEBI:30616"/>
        <dbReference type="ChEBI" id="CHEBI:83421"/>
        <dbReference type="ChEBI" id="CHEBI:456216"/>
        <dbReference type="EC" id="2.7.11.1"/>
    </reaction>
</comment>
<gene>
    <name evidence="11" type="ORF">GMRT_13988</name>
</gene>
<dbReference type="Gene3D" id="3.30.200.20">
    <property type="entry name" value="Phosphorylase Kinase, domain 1"/>
    <property type="match status" value="1"/>
</dbReference>
<keyword evidence="6" id="KW-0067">ATP-binding</keyword>
<feature type="domain" description="Protein kinase" evidence="10">
    <location>
        <begin position="17"/>
        <end position="303"/>
    </location>
</feature>
<dbReference type="PROSITE" id="PS50011">
    <property type="entry name" value="PROTEIN_KINASE_DOM"/>
    <property type="match status" value="1"/>
</dbReference>
<evidence type="ECO:0000259" key="10">
    <source>
        <dbReference type="PROSITE" id="PS50011"/>
    </source>
</evidence>
<accession>A0A4Z1SVB6</accession>
<evidence type="ECO:0000256" key="7">
    <source>
        <dbReference type="ARBA" id="ARBA00047899"/>
    </source>
</evidence>
<dbReference type="Proteomes" id="UP000315496">
    <property type="component" value="Chromosome 1"/>
</dbReference>
<evidence type="ECO:0000256" key="8">
    <source>
        <dbReference type="ARBA" id="ARBA00048679"/>
    </source>
</evidence>
<evidence type="ECO:0000256" key="2">
    <source>
        <dbReference type="ARBA" id="ARBA00022527"/>
    </source>
</evidence>
<evidence type="ECO:0000256" key="9">
    <source>
        <dbReference type="SAM" id="MobiDB-lite"/>
    </source>
</evidence>
<feature type="compositionally biased region" description="Basic and acidic residues" evidence="9">
    <location>
        <begin position="566"/>
        <end position="583"/>
    </location>
</feature>
<dbReference type="InterPro" id="IPR000719">
    <property type="entry name" value="Prot_kinase_dom"/>
</dbReference>
<feature type="region of interest" description="Disordered" evidence="9">
    <location>
        <begin position="531"/>
        <end position="583"/>
    </location>
</feature>
<dbReference type="AlphaFoldDB" id="A0A4Z1SVB6"/>
<dbReference type="OrthoDB" id="10253267at2759"/>
<sequence length="607" mass="68471">MLTRGSVLKSPKSGTEYTLVEDIGSGSYARCWSATQSGGPEKVCIKEVFYSQFSPKEKDNALREVELHRTLENNYIIRFRESFMHVSSSEKKEPDTLIIVMDLADSSLDQVIMYRKDADLFFEIDEVLNLFVQIVSGVAYMHAFNLTHRDISCKNVLVMLKEPGNHLSQIVSVKLADFGTCKHIDSRSIDMGHTAIGTLQTMAPEVLNECGYDNKIDIWSLGCVLYEILTFESLFVGGNVVSLMRKIQEFERFDRSAEIIAKYKNHEHARILCSILVKLLAKGPQSRPSCDDILKALLNVPSFVRSPQAGSGKEKLRSRSECPRTADLRPTSAMPRRAPTADIHNAKDRSARDGEREGRSKSAMCKDDSEARPREREREGGSSHDRDRDRDKDRSRRDAHNSKKSSKNTSRALMVQFVYIDFYDGIYRIGLEPKSRHVSRSHSHNHNDPPSRGHSRSERMQSSHTKSAASLTQGASQTDDRRQTSSTHDLKDHSDRVKQARNKGSEVARFQREARRSISQLENYTNAARVPTGAPLLNGLPTSGVSSSATAAKDSHRTHHSTSSSHNKESIQQFKKEQKRKASQEFKVQFYTGLSDETIRAMEEETL</sequence>
<proteinExistence type="predicted"/>
<dbReference type="InterPro" id="IPR011009">
    <property type="entry name" value="Kinase-like_dom_sf"/>
</dbReference>
<dbReference type="Gene3D" id="1.10.510.10">
    <property type="entry name" value="Transferase(Phosphotransferase) domain 1"/>
    <property type="match status" value="1"/>
</dbReference>
<evidence type="ECO:0000256" key="6">
    <source>
        <dbReference type="ARBA" id="ARBA00022840"/>
    </source>
</evidence>
<keyword evidence="3" id="KW-0808">Transferase</keyword>
<comment type="caution">
    <text evidence="11">The sequence shown here is derived from an EMBL/GenBank/DDBJ whole genome shotgun (WGS) entry which is preliminary data.</text>
</comment>
<evidence type="ECO:0000256" key="3">
    <source>
        <dbReference type="ARBA" id="ARBA00022679"/>
    </source>
</evidence>
<feature type="region of interest" description="Disordered" evidence="9">
    <location>
        <begin position="436"/>
        <end position="513"/>
    </location>
</feature>
<protein>
    <recommendedName>
        <fullName evidence="1">non-specific serine/threonine protein kinase</fullName>
        <ecNumber evidence="1">2.7.11.1</ecNumber>
    </recommendedName>
</protein>
<feature type="compositionally biased region" description="Basic and acidic residues" evidence="9">
    <location>
        <begin position="344"/>
        <end position="401"/>
    </location>
</feature>
<feature type="compositionally biased region" description="Basic and acidic residues" evidence="9">
    <location>
        <begin position="445"/>
        <end position="461"/>
    </location>
</feature>
<evidence type="ECO:0000256" key="5">
    <source>
        <dbReference type="ARBA" id="ARBA00022777"/>
    </source>
</evidence>
<dbReference type="GO" id="GO:0005524">
    <property type="term" value="F:ATP binding"/>
    <property type="evidence" value="ECO:0007669"/>
    <property type="project" value="UniProtKB-KW"/>
</dbReference>
<feature type="compositionally biased region" description="Polar residues" evidence="9">
    <location>
        <begin position="462"/>
        <end position="477"/>
    </location>
</feature>
<dbReference type="SUPFAM" id="SSF56112">
    <property type="entry name" value="Protein kinase-like (PK-like)"/>
    <property type="match status" value="1"/>
</dbReference>